<evidence type="ECO:0000259" key="9">
    <source>
        <dbReference type="Pfam" id="PF01206"/>
    </source>
</evidence>
<dbReference type="GeneID" id="302994370"/>
<evidence type="ECO:0000256" key="5">
    <source>
        <dbReference type="ARBA" id="ARBA00023004"/>
    </source>
</evidence>
<evidence type="ECO:0000313" key="12">
    <source>
        <dbReference type="Proteomes" id="UP000297872"/>
    </source>
</evidence>
<keyword evidence="5" id="KW-0408">Iron</keyword>
<dbReference type="Pfam" id="PF03460">
    <property type="entry name" value="NIR_SIR_ferr"/>
    <property type="match status" value="2"/>
</dbReference>
<dbReference type="GO" id="GO:0020037">
    <property type="term" value="F:heme binding"/>
    <property type="evidence" value="ECO:0007669"/>
    <property type="project" value="InterPro"/>
</dbReference>
<dbReference type="InterPro" id="IPR036136">
    <property type="entry name" value="Nit/Sulf_reduc_fer-like_dom_sf"/>
</dbReference>
<dbReference type="SUPFAM" id="SSF64307">
    <property type="entry name" value="SirA-like"/>
    <property type="match status" value="1"/>
</dbReference>
<sequence length="857" mass="96849">MYRIPSTLKGDLDYTQSLIDQFKAGEIQAGQLKSNRVPMGIYEQRKNQHYMLRLRCAGGLVTPEQLAKIAFVGHQLSTSHLHVTTRQEIQIHNVDIEDAVPALRKLEKIGISSAGGGGNTVRNMMVDDRSGLTAEEEFDVYPYVEELTSRLIAEKDSFTMPRKYKVAIDTSVDTANYSYIADLGLQARIKDGKRGFRVLIAGSAASNAHTGWEVFDFLPEKDLYRAAKALKNWFHKYGNRRNRHKARMRYVFYKYGTEEAKRLYLEEFEALKKDPSIDFVAPALPLEHHKPSFSPLGEKEGNNASTYFDSDAFKIWKHRYAHKQTNAEGLKENLWYAYIPLRHGNNSTDFFAEVAEYLGNYGNDVIRFTKKEQIQVRNIPEEYLPDIYSFFKKLGVYQVDYPVVVTNLTCCTGADTCRLGICLPKGAIDAIAKQLLNSDLNLDTIPDFELRMNGCTNICALATWGDLGFSGRVGRVGDDPYPAYTVWLPVKGKHEIDLQQGYIAAKKIPAFVEDYLRDVIQEQANYADYYDYVAKRGAGFIKELIAKYKEIAPFTEEPDTFYDFGDDEKFSLIKYGKAECSAGLFDIIEIDQDTIREKLGEIDKILGNDKSHTDLTNLTDIVNEEDAKKIEKLLHDIVFSENRMLLVTRGLDPRTDEDVYQGFEKEFIAAGIIPQKFKVLTEKARNNNSLIAEKPLIDELAQLLNDLYQNMDDSLQFKLSSDSSQTDAKDSKEKDNQKEKSVKSVCVSESKNANDKSVSSVKSVGQKNGSENEEKESVGEAAISPDVKKDFRGVMCPMNFVKTKIALTPMQSGQILEILLDDGAPIENVPGSVKGEGHTILSTEKIENYWKVLIRKK</sequence>
<dbReference type="InterPro" id="IPR006066">
    <property type="entry name" value="NO2/SO3_Rdtase_FeS/sirohaem_BS"/>
</dbReference>
<comment type="caution">
    <text evidence="11">The sequence shown here is derived from an EMBL/GenBank/DDBJ whole genome shotgun (WGS) entry which is preliminary data.</text>
</comment>
<dbReference type="InterPro" id="IPR001455">
    <property type="entry name" value="TusA-like"/>
</dbReference>
<evidence type="ECO:0000313" key="11">
    <source>
        <dbReference type="EMBL" id="TFH83376.1"/>
    </source>
</evidence>
<dbReference type="GO" id="GO:0051539">
    <property type="term" value="F:4 iron, 4 sulfur cluster binding"/>
    <property type="evidence" value="ECO:0007669"/>
    <property type="project" value="UniProtKB-KW"/>
</dbReference>
<feature type="domain" description="Nitrite/Sulfite reductase ferredoxin-like" evidence="10">
    <location>
        <begin position="42"/>
        <end position="108"/>
    </location>
</feature>
<feature type="domain" description="UPF0033" evidence="9">
    <location>
        <begin position="790"/>
        <end position="856"/>
    </location>
</feature>
<evidence type="ECO:0000256" key="6">
    <source>
        <dbReference type="ARBA" id="ARBA00023014"/>
    </source>
</evidence>
<dbReference type="AlphaFoldDB" id="A0A4Y8VSN6"/>
<dbReference type="InterPro" id="IPR051329">
    <property type="entry name" value="NIR_SIR_4Fe-4S"/>
</dbReference>
<keyword evidence="12" id="KW-1185">Reference proteome</keyword>
<organism evidence="11 12">
    <name type="scientific">Segatella hominis</name>
    <dbReference type="NCBI Taxonomy" id="2518605"/>
    <lineage>
        <taxon>Bacteria</taxon>
        <taxon>Pseudomonadati</taxon>
        <taxon>Bacteroidota</taxon>
        <taxon>Bacteroidia</taxon>
        <taxon>Bacteroidales</taxon>
        <taxon>Prevotellaceae</taxon>
        <taxon>Segatella</taxon>
    </lineage>
</organism>
<evidence type="ECO:0000256" key="1">
    <source>
        <dbReference type="ARBA" id="ARBA00022485"/>
    </source>
</evidence>
<dbReference type="PANTHER" id="PTHR32439:SF9">
    <property type="entry name" value="BLR3264 PROTEIN"/>
    <property type="match status" value="1"/>
</dbReference>
<dbReference type="InterPro" id="IPR005117">
    <property type="entry name" value="NiRdtase/SiRdtase_haem-b_fer"/>
</dbReference>
<evidence type="ECO:0008006" key="13">
    <source>
        <dbReference type="Google" id="ProtNLM"/>
    </source>
</evidence>
<dbReference type="Gene3D" id="3.30.110.40">
    <property type="entry name" value="TusA-like domain"/>
    <property type="match status" value="1"/>
</dbReference>
<keyword evidence="1" id="KW-0004">4Fe-4S</keyword>
<dbReference type="Proteomes" id="UP000297872">
    <property type="component" value="Unassembled WGS sequence"/>
</dbReference>
<dbReference type="RefSeq" id="WP_134842794.1">
    <property type="nucleotide sequence ID" value="NZ_SGVY01000006.1"/>
</dbReference>
<protein>
    <recommendedName>
        <fullName evidence="13">Sulfite reductase subunit beta (Hemoprotein)</fullName>
    </recommendedName>
</protein>
<dbReference type="Gene3D" id="3.30.413.10">
    <property type="entry name" value="Sulfite Reductase Hemoprotein, domain 1"/>
    <property type="match status" value="2"/>
</dbReference>
<dbReference type="Gene3D" id="3.90.480.10">
    <property type="entry name" value="Sulfite Reductase Hemoprotein,Domain 2"/>
    <property type="match status" value="1"/>
</dbReference>
<keyword evidence="6" id="KW-0411">Iron-sulfur</keyword>
<dbReference type="GO" id="GO:0016491">
    <property type="term" value="F:oxidoreductase activity"/>
    <property type="evidence" value="ECO:0007669"/>
    <property type="project" value="UniProtKB-KW"/>
</dbReference>
<feature type="domain" description="Nitrite/sulphite reductase 4Fe-4S" evidence="8">
    <location>
        <begin position="118"/>
        <end position="269"/>
    </location>
</feature>
<dbReference type="OrthoDB" id="9803707at2"/>
<feature type="compositionally biased region" description="Low complexity" evidence="7">
    <location>
        <begin position="743"/>
        <end position="769"/>
    </location>
</feature>
<evidence type="ECO:0000256" key="2">
    <source>
        <dbReference type="ARBA" id="ARBA00022617"/>
    </source>
</evidence>
<dbReference type="InterPro" id="IPR036868">
    <property type="entry name" value="TusA-like_sf"/>
</dbReference>
<dbReference type="PROSITE" id="PS00365">
    <property type="entry name" value="NIR_SIR"/>
    <property type="match status" value="1"/>
</dbReference>
<keyword evidence="4" id="KW-0560">Oxidoreductase</keyword>
<feature type="region of interest" description="Disordered" evidence="7">
    <location>
        <begin position="718"/>
        <end position="781"/>
    </location>
</feature>
<dbReference type="GO" id="GO:0046872">
    <property type="term" value="F:metal ion binding"/>
    <property type="evidence" value="ECO:0007669"/>
    <property type="project" value="UniProtKB-KW"/>
</dbReference>
<keyword evidence="2" id="KW-0349">Heme</keyword>
<dbReference type="InterPro" id="IPR045854">
    <property type="entry name" value="NO2/SO3_Rdtase_4Fe4S_sf"/>
</dbReference>
<dbReference type="SUPFAM" id="SSF56014">
    <property type="entry name" value="Nitrite and sulphite reductase 4Fe-4S domain-like"/>
    <property type="match status" value="2"/>
</dbReference>
<dbReference type="Pfam" id="PF01077">
    <property type="entry name" value="NIR_SIR"/>
    <property type="match status" value="1"/>
</dbReference>
<dbReference type="PANTHER" id="PTHR32439">
    <property type="entry name" value="FERREDOXIN--NITRITE REDUCTASE, CHLOROPLASTIC"/>
    <property type="match status" value="1"/>
</dbReference>
<feature type="domain" description="Nitrite/Sulfite reductase ferredoxin-like" evidence="10">
    <location>
        <begin position="333"/>
        <end position="389"/>
    </location>
</feature>
<dbReference type="SUPFAM" id="SSF55124">
    <property type="entry name" value="Nitrite/Sulfite reductase N-terminal domain-like"/>
    <property type="match status" value="2"/>
</dbReference>
<dbReference type="CDD" id="cd00291">
    <property type="entry name" value="SirA_YedF_YeeD"/>
    <property type="match status" value="1"/>
</dbReference>
<evidence type="ECO:0000256" key="7">
    <source>
        <dbReference type="SAM" id="MobiDB-lite"/>
    </source>
</evidence>
<dbReference type="EMBL" id="SGVY01000006">
    <property type="protein sequence ID" value="TFH83376.1"/>
    <property type="molecule type" value="Genomic_DNA"/>
</dbReference>
<evidence type="ECO:0000256" key="4">
    <source>
        <dbReference type="ARBA" id="ARBA00023002"/>
    </source>
</evidence>
<name>A0A4Y8VSN6_9BACT</name>
<dbReference type="InterPro" id="IPR006067">
    <property type="entry name" value="NO2/SO3_Rdtase_4Fe4S_dom"/>
</dbReference>
<keyword evidence="3" id="KW-0479">Metal-binding</keyword>
<evidence type="ECO:0000259" key="10">
    <source>
        <dbReference type="Pfam" id="PF03460"/>
    </source>
</evidence>
<dbReference type="Pfam" id="PF01206">
    <property type="entry name" value="TusA"/>
    <property type="match status" value="1"/>
</dbReference>
<proteinExistence type="predicted"/>
<reference evidence="11 12" key="1">
    <citation type="submission" date="2019-02" db="EMBL/GenBank/DDBJ databases">
        <title>Draft Genome Sequence of the Prevotella sp. BCRC 81118, Isolated from Human Feces.</title>
        <authorList>
            <person name="Huang C.-H."/>
        </authorList>
    </citation>
    <scope>NUCLEOTIDE SEQUENCE [LARGE SCALE GENOMIC DNA]</scope>
    <source>
        <strain evidence="11 12">BCRC 81118</strain>
    </source>
</reference>
<gene>
    <name evidence="11" type="ORF">EXN75_03540</name>
</gene>
<evidence type="ECO:0000259" key="8">
    <source>
        <dbReference type="Pfam" id="PF01077"/>
    </source>
</evidence>
<accession>A0A4Y8VSN6</accession>
<evidence type="ECO:0000256" key="3">
    <source>
        <dbReference type="ARBA" id="ARBA00022723"/>
    </source>
</evidence>
<feature type="compositionally biased region" description="Basic and acidic residues" evidence="7">
    <location>
        <begin position="727"/>
        <end position="742"/>
    </location>
</feature>